<keyword evidence="7 9" id="KW-0119">Carbohydrate metabolism</keyword>
<keyword evidence="6 9" id="KW-0067">ATP-binding</keyword>
<dbReference type="PANTHER" id="PTHR43095">
    <property type="entry name" value="SUGAR KINASE"/>
    <property type="match status" value="1"/>
</dbReference>
<feature type="domain" description="Carbohydrate kinase FGGY C-terminal" evidence="11">
    <location>
        <begin position="251"/>
        <end position="432"/>
    </location>
</feature>
<name>A0ABR8E1R7_9NOSO</name>
<comment type="caution">
    <text evidence="12">The sequence shown here is derived from an EMBL/GenBank/DDBJ whole genome shotgun (WGS) entry which is preliminary data.</text>
</comment>
<evidence type="ECO:0000313" key="13">
    <source>
        <dbReference type="Proteomes" id="UP000623440"/>
    </source>
</evidence>
<dbReference type="InterPro" id="IPR018483">
    <property type="entry name" value="Carb_kinase_FGGY_CS"/>
</dbReference>
<dbReference type="NCBIfam" id="TIGR01312">
    <property type="entry name" value="XylB"/>
    <property type="match status" value="1"/>
</dbReference>
<dbReference type="CDD" id="cd07808">
    <property type="entry name" value="ASKHA_NBD_FGGY_EcXK-like"/>
    <property type="match status" value="1"/>
</dbReference>
<dbReference type="PIRSF" id="PIRSF000538">
    <property type="entry name" value="GlpK"/>
    <property type="match status" value="1"/>
</dbReference>
<dbReference type="EMBL" id="JACJSI010000245">
    <property type="protein sequence ID" value="MBD2535190.1"/>
    <property type="molecule type" value="Genomic_DNA"/>
</dbReference>
<dbReference type="RefSeq" id="WP_190946045.1">
    <property type="nucleotide sequence ID" value="NZ_JACJSI010000245.1"/>
</dbReference>
<evidence type="ECO:0000256" key="9">
    <source>
        <dbReference type="RuleBase" id="RU364073"/>
    </source>
</evidence>
<dbReference type="SUPFAM" id="SSF53067">
    <property type="entry name" value="Actin-like ATPase domain"/>
    <property type="match status" value="2"/>
</dbReference>
<evidence type="ECO:0000256" key="6">
    <source>
        <dbReference type="ARBA" id="ARBA00022840"/>
    </source>
</evidence>
<keyword evidence="4 9" id="KW-0547">Nucleotide-binding</keyword>
<proteinExistence type="inferred from homology"/>
<dbReference type="Pfam" id="PF00370">
    <property type="entry name" value="FGGY_N"/>
    <property type="match status" value="1"/>
</dbReference>
<keyword evidence="2 9" id="KW-0859">Xylose metabolism</keyword>
<gene>
    <name evidence="9 12" type="primary">xylB</name>
    <name evidence="12" type="ORF">H6G97_39590</name>
</gene>
<keyword evidence="5 8" id="KW-0418">Kinase</keyword>
<evidence type="ECO:0000256" key="2">
    <source>
        <dbReference type="ARBA" id="ARBA00022629"/>
    </source>
</evidence>
<keyword evidence="3 8" id="KW-0808">Transferase</keyword>
<dbReference type="InterPro" id="IPR050406">
    <property type="entry name" value="FGGY_Carb_Kinase"/>
</dbReference>
<sequence length="485" mass="51797">MLLGIDLGTGSAKALLLATDGTAIGEASSSYPVHAPHPGWAESEPRDWWLAVASSVRKAVGNHADRVQAIAFSGQMHGVVLTDESGEPLRSAILWADTRSSATLNTYHSLDAAILERLGNPITAGMAGSTLLWLREHEPTIYAQARWALQPKDWLRLRLTGEVATEPSDASGTLLYDVVSDNWAWDAISALNLRWDWLPKIIPSSAIAGYLTASASEHLGLRVGLRAIAGAADTAAAALGNGLLEPGLVQLTIGTGAQIITPRSQPILDPHGRTHLYRAAVPNGWYTLAAMQNAGLALEWARGILGLSWEQVYTKAFSVPPGCEGLTFLPYLTGERTPHLDPYVRGAWVGLGLHHTQAHLMRSALEGVAFSLRQGFEALEATGFKATQLRLAGGGTVEMPWKQLLSDVLKIPLYTSTVAAVSARGAALLAGIGIGVYADANDASKLAATPTLAATPQSIDSALEEAWIRYQSLYPRLSKKLDYKK</sequence>
<dbReference type="GO" id="GO:0004856">
    <property type="term" value="F:D-xylulokinase activity"/>
    <property type="evidence" value="ECO:0007669"/>
    <property type="project" value="UniProtKB-EC"/>
</dbReference>
<organism evidence="12 13">
    <name type="scientific">Nostoc flagelliforme FACHB-838</name>
    <dbReference type="NCBI Taxonomy" id="2692904"/>
    <lineage>
        <taxon>Bacteria</taxon>
        <taxon>Bacillati</taxon>
        <taxon>Cyanobacteriota</taxon>
        <taxon>Cyanophyceae</taxon>
        <taxon>Nostocales</taxon>
        <taxon>Nostocaceae</taxon>
        <taxon>Nostoc</taxon>
    </lineage>
</organism>
<comment type="catalytic activity">
    <reaction evidence="9">
        <text>D-xylulose + ATP = D-xylulose 5-phosphate + ADP + H(+)</text>
        <dbReference type="Rhea" id="RHEA:10964"/>
        <dbReference type="ChEBI" id="CHEBI:15378"/>
        <dbReference type="ChEBI" id="CHEBI:17140"/>
        <dbReference type="ChEBI" id="CHEBI:30616"/>
        <dbReference type="ChEBI" id="CHEBI:57737"/>
        <dbReference type="ChEBI" id="CHEBI:456216"/>
        <dbReference type="EC" id="2.7.1.17"/>
    </reaction>
</comment>
<evidence type="ECO:0000256" key="3">
    <source>
        <dbReference type="ARBA" id="ARBA00022679"/>
    </source>
</evidence>
<dbReference type="EC" id="2.7.1.17" evidence="9"/>
<dbReference type="InterPro" id="IPR006000">
    <property type="entry name" value="Xylulokinase"/>
</dbReference>
<comment type="similarity">
    <text evidence="1 8">Belongs to the FGGY kinase family.</text>
</comment>
<evidence type="ECO:0000313" key="12">
    <source>
        <dbReference type="EMBL" id="MBD2535190.1"/>
    </source>
</evidence>
<dbReference type="InterPro" id="IPR018485">
    <property type="entry name" value="FGGY_C"/>
</dbReference>
<dbReference type="InterPro" id="IPR043129">
    <property type="entry name" value="ATPase_NBD"/>
</dbReference>
<dbReference type="PROSITE" id="PS00445">
    <property type="entry name" value="FGGY_KINASES_2"/>
    <property type="match status" value="1"/>
</dbReference>
<evidence type="ECO:0000256" key="8">
    <source>
        <dbReference type="RuleBase" id="RU003733"/>
    </source>
</evidence>
<feature type="domain" description="Carbohydrate kinase FGGY N-terminal" evidence="10">
    <location>
        <begin position="1"/>
        <end position="240"/>
    </location>
</feature>
<evidence type="ECO:0000256" key="7">
    <source>
        <dbReference type="ARBA" id="ARBA00023277"/>
    </source>
</evidence>
<reference evidence="12 13" key="1">
    <citation type="journal article" date="2020" name="ISME J.">
        <title>Comparative genomics reveals insights into cyanobacterial evolution and habitat adaptation.</title>
        <authorList>
            <person name="Chen M.Y."/>
            <person name="Teng W.K."/>
            <person name="Zhao L."/>
            <person name="Hu C.X."/>
            <person name="Zhou Y.K."/>
            <person name="Han B.P."/>
            <person name="Song L.R."/>
            <person name="Shu W.S."/>
        </authorList>
    </citation>
    <scope>NUCLEOTIDE SEQUENCE [LARGE SCALE GENOMIC DNA]</scope>
    <source>
        <strain evidence="12 13">FACHB-838</strain>
    </source>
</reference>
<evidence type="ECO:0000256" key="4">
    <source>
        <dbReference type="ARBA" id="ARBA00022741"/>
    </source>
</evidence>
<protein>
    <recommendedName>
        <fullName evidence="9">Xylulose kinase</fullName>
        <shortName evidence="9">Xylulokinase</shortName>
        <ecNumber evidence="9">2.7.1.17</ecNumber>
    </recommendedName>
</protein>
<dbReference type="PANTHER" id="PTHR43095:SF5">
    <property type="entry name" value="XYLULOSE KINASE"/>
    <property type="match status" value="1"/>
</dbReference>
<dbReference type="Pfam" id="PF02782">
    <property type="entry name" value="FGGY_C"/>
    <property type="match status" value="1"/>
</dbReference>
<evidence type="ECO:0000259" key="11">
    <source>
        <dbReference type="Pfam" id="PF02782"/>
    </source>
</evidence>
<dbReference type="Gene3D" id="3.30.420.40">
    <property type="match status" value="2"/>
</dbReference>
<dbReference type="InterPro" id="IPR000577">
    <property type="entry name" value="Carb_kinase_FGGY"/>
</dbReference>
<evidence type="ECO:0000256" key="5">
    <source>
        <dbReference type="ARBA" id="ARBA00022777"/>
    </source>
</evidence>
<dbReference type="InterPro" id="IPR018484">
    <property type="entry name" value="FGGY_N"/>
</dbReference>
<evidence type="ECO:0000256" key="1">
    <source>
        <dbReference type="ARBA" id="ARBA00009156"/>
    </source>
</evidence>
<accession>A0ABR8E1R7</accession>
<dbReference type="Proteomes" id="UP000623440">
    <property type="component" value="Unassembled WGS sequence"/>
</dbReference>
<evidence type="ECO:0000259" key="10">
    <source>
        <dbReference type="Pfam" id="PF00370"/>
    </source>
</evidence>
<keyword evidence="13" id="KW-1185">Reference proteome</keyword>